<dbReference type="KEGG" id="lbc:LACBIDRAFT_298340"/>
<sequence length="102" mass="11127">MNGLGTLAKTVGEEAWDVDTEVPWGCEVCIDTYPLHRCSPLITDQEACSTLSWAALRRNLSAHAESNLAIVVGGTKDEVVLKLEGSLRTRTLDSLVRRMIGN</sequence>
<dbReference type="InParanoid" id="B0E3B0"/>
<dbReference type="EMBL" id="DS547223">
    <property type="protein sequence ID" value="EDQ98670.1"/>
    <property type="molecule type" value="Genomic_DNA"/>
</dbReference>
<dbReference type="HOGENOM" id="CLU_2277979_0_0_1"/>
<dbReference type="OrthoDB" id="120976at2759"/>
<evidence type="ECO:0000313" key="2">
    <source>
        <dbReference type="Proteomes" id="UP000001194"/>
    </source>
</evidence>
<organism evidence="2">
    <name type="scientific">Laccaria bicolor (strain S238N-H82 / ATCC MYA-4686)</name>
    <name type="common">Bicoloured deceiver</name>
    <name type="synonym">Laccaria laccata var. bicolor</name>
    <dbReference type="NCBI Taxonomy" id="486041"/>
    <lineage>
        <taxon>Eukaryota</taxon>
        <taxon>Fungi</taxon>
        <taxon>Dikarya</taxon>
        <taxon>Basidiomycota</taxon>
        <taxon>Agaricomycotina</taxon>
        <taxon>Agaricomycetes</taxon>
        <taxon>Agaricomycetidae</taxon>
        <taxon>Agaricales</taxon>
        <taxon>Agaricineae</taxon>
        <taxon>Hydnangiaceae</taxon>
        <taxon>Laccaria</taxon>
    </lineage>
</organism>
<dbReference type="STRING" id="486041.B0E3B0"/>
<dbReference type="Proteomes" id="UP000001194">
    <property type="component" value="Unassembled WGS sequence"/>
</dbReference>
<proteinExistence type="predicted"/>
<accession>B0E3B0</accession>
<name>B0E3B0_LACBS</name>
<protein>
    <submittedName>
        <fullName evidence="1">Predicted protein</fullName>
    </submittedName>
</protein>
<keyword evidence="2" id="KW-1185">Reference proteome</keyword>
<dbReference type="RefSeq" id="XP_001890683.1">
    <property type="nucleotide sequence ID" value="XM_001890648.1"/>
</dbReference>
<reference evidence="1 2" key="1">
    <citation type="journal article" date="2008" name="Nature">
        <title>The genome of Laccaria bicolor provides insights into mycorrhizal symbiosis.</title>
        <authorList>
            <person name="Martin F."/>
            <person name="Aerts A."/>
            <person name="Ahren D."/>
            <person name="Brun A."/>
            <person name="Danchin E.G.J."/>
            <person name="Duchaussoy F."/>
            <person name="Gibon J."/>
            <person name="Kohler A."/>
            <person name="Lindquist E."/>
            <person name="Pereda V."/>
            <person name="Salamov A."/>
            <person name="Shapiro H.J."/>
            <person name="Wuyts J."/>
            <person name="Blaudez D."/>
            <person name="Buee M."/>
            <person name="Brokstein P."/>
            <person name="Canbaeck B."/>
            <person name="Cohen D."/>
            <person name="Courty P.E."/>
            <person name="Coutinho P.M."/>
            <person name="Delaruelle C."/>
            <person name="Detter J.C."/>
            <person name="Deveau A."/>
            <person name="DiFazio S."/>
            <person name="Duplessis S."/>
            <person name="Fraissinet-Tachet L."/>
            <person name="Lucic E."/>
            <person name="Frey-Klett P."/>
            <person name="Fourrey C."/>
            <person name="Feussner I."/>
            <person name="Gay G."/>
            <person name="Grimwood J."/>
            <person name="Hoegger P.J."/>
            <person name="Jain P."/>
            <person name="Kilaru S."/>
            <person name="Labbe J."/>
            <person name="Lin Y.C."/>
            <person name="Legue V."/>
            <person name="Le Tacon F."/>
            <person name="Marmeisse R."/>
            <person name="Melayah D."/>
            <person name="Montanini B."/>
            <person name="Muratet M."/>
            <person name="Nehls U."/>
            <person name="Niculita-Hirzel H."/>
            <person name="Oudot-Le Secq M.P."/>
            <person name="Peter M."/>
            <person name="Quesneville H."/>
            <person name="Rajashekar B."/>
            <person name="Reich M."/>
            <person name="Rouhier N."/>
            <person name="Schmutz J."/>
            <person name="Yin T."/>
            <person name="Chalot M."/>
            <person name="Henrissat B."/>
            <person name="Kuees U."/>
            <person name="Lucas S."/>
            <person name="Van de Peer Y."/>
            <person name="Podila G.K."/>
            <person name="Polle A."/>
            <person name="Pukkila P.J."/>
            <person name="Richardson P.M."/>
            <person name="Rouze P."/>
            <person name="Sanders I.R."/>
            <person name="Stajich J.E."/>
            <person name="Tunlid A."/>
            <person name="Tuskan G."/>
            <person name="Grigoriev I.V."/>
        </authorList>
    </citation>
    <scope>NUCLEOTIDE SEQUENCE [LARGE SCALE GENOMIC DNA]</scope>
    <source>
        <strain evidence="2">S238N-H82 / ATCC MYA-4686</strain>
    </source>
</reference>
<dbReference type="GeneID" id="6086338"/>
<gene>
    <name evidence="1" type="ORF">LACBIDRAFT_298340</name>
</gene>
<evidence type="ECO:0000313" key="1">
    <source>
        <dbReference type="EMBL" id="EDQ98670.1"/>
    </source>
</evidence>
<dbReference type="AlphaFoldDB" id="B0E3B0"/>